<dbReference type="PANTHER" id="PTHR30146:SF95">
    <property type="entry name" value="RIBOSE OPERON REPRESSOR"/>
    <property type="match status" value="1"/>
</dbReference>
<dbReference type="Gene3D" id="3.40.50.2300">
    <property type="match status" value="2"/>
</dbReference>
<dbReference type="PRINTS" id="PR00036">
    <property type="entry name" value="HTHLACI"/>
</dbReference>
<dbReference type="SUPFAM" id="SSF47413">
    <property type="entry name" value="lambda repressor-like DNA-binding domains"/>
    <property type="match status" value="1"/>
</dbReference>
<evidence type="ECO:0000256" key="4">
    <source>
        <dbReference type="ARBA" id="ARBA00023163"/>
    </source>
</evidence>
<dbReference type="GO" id="GO:0003700">
    <property type="term" value="F:DNA-binding transcription factor activity"/>
    <property type="evidence" value="ECO:0007669"/>
    <property type="project" value="TreeGrafter"/>
</dbReference>
<dbReference type="SMART" id="SM00354">
    <property type="entry name" value="HTH_LACI"/>
    <property type="match status" value="1"/>
</dbReference>
<dbReference type="InterPro" id="IPR028082">
    <property type="entry name" value="Peripla_BP_I"/>
</dbReference>
<dbReference type="Proteomes" id="UP000215185">
    <property type="component" value="Chromosome 1"/>
</dbReference>
<proteinExistence type="predicted"/>
<evidence type="ECO:0000256" key="1">
    <source>
        <dbReference type="ARBA" id="ARBA00022491"/>
    </source>
</evidence>
<dbReference type="CDD" id="cd01392">
    <property type="entry name" value="HTH_LacI"/>
    <property type="match status" value="1"/>
</dbReference>
<reference evidence="6 7" key="1">
    <citation type="submission" date="2017-06" db="EMBL/GenBank/DDBJ databases">
        <authorList>
            <consortium name="Pathogen Informatics"/>
        </authorList>
    </citation>
    <scope>NUCLEOTIDE SEQUENCE [LARGE SCALE GENOMIC DNA]</scope>
    <source>
        <strain evidence="6 7">NCTC13788</strain>
    </source>
</reference>
<dbReference type="PROSITE" id="PS00356">
    <property type="entry name" value="HTH_LACI_1"/>
    <property type="match status" value="1"/>
</dbReference>
<dbReference type="eggNOG" id="COG1609">
    <property type="taxonomic scope" value="Bacteria"/>
</dbReference>
<dbReference type="AlphaFoldDB" id="A0A239SUN1"/>
<evidence type="ECO:0000256" key="3">
    <source>
        <dbReference type="ARBA" id="ARBA00023125"/>
    </source>
</evidence>
<dbReference type="SUPFAM" id="SSF53822">
    <property type="entry name" value="Periplasmic binding protein-like I"/>
    <property type="match status" value="1"/>
</dbReference>
<dbReference type="InterPro" id="IPR000843">
    <property type="entry name" value="HTH_LacI"/>
</dbReference>
<dbReference type="Pfam" id="PF00356">
    <property type="entry name" value="LacI"/>
    <property type="match status" value="1"/>
</dbReference>
<dbReference type="EMBL" id="LT906439">
    <property type="protein sequence ID" value="SNU89036.1"/>
    <property type="molecule type" value="Genomic_DNA"/>
</dbReference>
<evidence type="ECO:0000259" key="5">
    <source>
        <dbReference type="PROSITE" id="PS50932"/>
    </source>
</evidence>
<feature type="domain" description="HTH lacI-type" evidence="5">
    <location>
        <begin position="4"/>
        <end position="58"/>
    </location>
</feature>
<keyword evidence="4" id="KW-0804">Transcription</keyword>
<sequence>MKTYSIKDIAKMAGVSVATVSRVINDNGRFSEETRKKVLKTIEETGYQVDSRAQTLRTNRSYTIGIIVPDITNYFFAKLIEIIEGLLYELNYSTIICNTARDFQKEQSYLKTLSRKGVDGLIIISGADKFNSDIIELKEIPYICIDREPQNPKETVFIGSNHFQGAYDATLKLVSAGSKHPIFLTHTHSSTSSSRRFEGFKAALRDTGISYQKYNHYFEFNDNQNHYEKNLKDFLRANSKIDAIFALNDHIAALTYNVIKQLNIRIPDDIMIIGFDDIPSNIFLTPPLASVVQDIPEIAKISVEKLKSLLNSPKELGKHYKIQTTLAIRESIRKD</sequence>
<evidence type="ECO:0000313" key="7">
    <source>
        <dbReference type="Proteomes" id="UP000215185"/>
    </source>
</evidence>
<organism evidence="6 7">
    <name type="scientific">Streptococcus merionis</name>
    <dbReference type="NCBI Taxonomy" id="400065"/>
    <lineage>
        <taxon>Bacteria</taxon>
        <taxon>Bacillati</taxon>
        <taxon>Bacillota</taxon>
        <taxon>Bacilli</taxon>
        <taxon>Lactobacillales</taxon>
        <taxon>Streptococcaceae</taxon>
        <taxon>Streptococcus</taxon>
    </lineage>
</organism>
<dbReference type="Gene3D" id="1.10.260.40">
    <property type="entry name" value="lambda repressor-like DNA-binding domains"/>
    <property type="match status" value="1"/>
</dbReference>
<dbReference type="InterPro" id="IPR001761">
    <property type="entry name" value="Peripla_BP/Lac1_sug-bd_dom"/>
</dbReference>
<dbReference type="CDD" id="cd06291">
    <property type="entry name" value="PBP1_Qymf-like"/>
    <property type="match status" value="1"/>
</dbReference>
<keyword evidence="3" id="KW-0238">DNA-binding</keyword>
<dbReference type="PANTHER" id="PTHR30146">
    <property type="entry name" value="LACI-RELATED TRANSCRIPTIONAL REPRESSOR"/>
    <property type="match status" value="1"/>
</dbReference>
<keyword evidence="7" id="KW-1185">Reference proteome</keyword>
<evidence type="ECO:0000313" key="6">
    <source>
        <dbReference type="EMBL" id="SNU89036.1"/>
    </source>
</evidence>
<dbReference type="STRING" id="1123308.GCA_000380085_00686"/>
<dbReference type="KEGG" id="smen:SAMEA4412692_1322"/>
<evidence type="ECO:0000256" key="2">
    <source>
        <dbReference type="ARBA" id="ARBA00023015"/>
    </source>
</evidence>
<accession>A0A239SUN1</accession>
<dbReference type="Pfam" id="PF00532">
    <property type="entry name" value="Peripla_BP_1"/>
    <property type="match status" value="1"/>
</dbReference>
<gene>
    <name evidence="6" type="primary">degA_2</name>
    <name evidence="6" type="ORF">SAMEA4412692_01322</name>
</gene>
<name>A0A239SUN1_9STRE</name>
<dbReference type="PROSITE" id="PS50932">
    <property type="entry name" value="HTH_LACI_2"/>
    <property type="match status" value="1"/>
</dbReference>
<dbReference type="InterPro" id="IPR010982">
    <property type="entry name" value="Lambda_DNA-bd_dom_sf"/>
</dbReference>
<dbReference type="RefSeq" id="WP_018373256.1">
    <property type="nucleotide sequence ID" value="NZ_LT906439.1"/>
</dbReference>
<keyword evidence="2" id="KW-0805">Transcription regulation</keyword>
<dbReference type="OrthoDB" id="9796186at2"/>
<protein>
    <submittedName>
        <fullName evidence="6">LacI family regulatory protein</fullName>
    </submittedName>
</protein>
<keyword evidence="1" id="KW-0678">Repressor</keyword>
<dbReference type="GO" id="GO:0000976">
    <property type="term" value="F:transcription cis-regulatory region binding"/>
    <property type="evidence" value="ECO:0007669"/>
    <property type="project" value="TreeGrafter"/>
</dbReference>